<dbReference type="InterPro" id="IPR021942">
    <property type="entry name" value="DUF3557"/>
</dbReference>
<evidence type="ECO:0000313" key="1">
    <source>
        <dbReference type="EMBL" id="KAF1764426.1"/>
    </source>
</evidence>
<dbReference type="GeneID" id="78773878"/>
<name>A0A6A5HC63_CAERE</name>
<dbReference type="CTD" id="78773878"/>
<gene>
    <name evidence="1" type="ORF">GCK72_004374</name>
</gene>
<organism evidence="1 2">
    <name type="scientific">Caenorhabditis remanei</name>
    <name type="common">Caenorhabditis vulgaris</name>
    <dbReference type="NCBI Taxonomy" id="31234"/>
    <lineage>
        <taxon>Eukaryota</taxon>
        <taxon>Metazoa</taxon>
        <taxon>Ecdysozoa</taxon>
        <taxon>Nematoda</taxon>
        <taxon>Chromadorea</taxon>
        <taxon>Rhabditida</taxon>
        <taxon>Rhabditina</taxon>
        <taxon>Rhabditomorpha</taxon>
        <taxon>Rhabditoidea</taxon>
        <taxon>Rhabditidae</taxon>
        <taxon>Peloderinae</taxon>
        <taxon>Caenorhabditis</taxon>
    </lineage>
</organism>
<reference evidence="1 2" key="1">
    <citation type="submission" date="2019-12" db="EMBL/GenBank/DDBJ databases">
        <title>Chromosome-level assembly of the Caenorhabditis remanei genome.</title>
        <authorList>
            <person name="Teterina A.A."/>
            <person name="Willis J.H."/>
            <person name="Phillips P.C."/>
        </authorList>
    </citation>
    <scope>NUCLEOTIDE SEQUENCE [LARGE SCALE GENOMIC DNA]</scope>
    <source>
        <strain evidence="1 2">PX506</strain>
        <tissue evidence="1">Whole organism</tissue>
    </source>
</reference>
<accession>A0A6A5HC63</accession>
<dbReference type="Proteomes" id="UP000483820">
    <property type="component" value="Chromosome II"/>
</dbReference>
<protein>
    <recommendedName>
        <fullName evidence="3">F-box C protein</fullName>
    </recommendedName>
</protein>
<evidence type="ECO:0008006" key="3">
    <source>
        <dbReference type="Google" id="ProtNLM"/>
    </source>
</evidence>
<evidence type="ECO:0000313" key="2">
    <source>
        <dbReference type="Proteomes" id="UP000483820"/>
    </source>
</evidence>
<dbReference type="Pfam" id="PF12078">
    <property type="entry name" value="DUF3557"/>
    <property type="match status" value="1"/>
</dbReference>
<dbReference type="PANTHER" id="PTHR31379">
    <property type="entry name" value="F-BOX C PROTEIN-RELATED-RELATED"/>
    <property type="match status" value="1"/>
</dbReference>
<dbReference type="RefSeq" id="XP_053588836.1">
    <property type="nucleotide sequence ID" value="XM_053724642.1"/>
</dbReference>
<dbReference type="EMBL" id="WUAV01000002">
    <property type="protein sequence ID" value="KAF1764426.1"/>
    <property type="molecule type" value="Genomic_DNA"/>
</dbReference>
<sequence length="455" mass="53079">MPVIPVQYESLKAILPYMNPNTRFQISLRIPSVSSLESRIPLKVENLTFAGPFTEVNKVSFDLAVYRDYGRNETPPDVVRMNQRDDIDQYGVIIYPGLNNVLPGDIDFRTTVQEDVPVYTEEWEQGLVQQLRILKMLLAERLNEEYIEDDETRNAGVDGPVNAFNETFRQSILNHSVEFIQLKIQSLRDQLSGYTNRRNNQNRPYTPWIQFTTRSPKGVTIQRVAYNKYLYEARKTVHTKLFGNRDSSISVKNLKIELHDHILRFPAGTILKIENLEVAFWKSLAFERFKKIIHPSSLPIRRLKVSSSVLSADLRHTIAREAKYLIINNLTSDNRSWTPILQSLTNERVCLMNENNRNPPNNYMDLIENWLERGRPAETCFYIGIKKKETVKQCLDTLRQRQEVIGSFEKKVQLRIDAALMLEVSYDITKRHGRFLREDESNWWLKLAVVPGRFD</sequence>
<dbReference type="PANTHER" id="PTHR31379:SF1">
    <property type="entry name" value="F-BOX C PROTEIN-RELATED"/>
    <property type="match status" value="1"/>
</dbReference>
<dbReference type="KEGG" id="crq:GCK72_004374"/>
<comment type="caution">
    <text evidence="1">The sequence shown here is derived from an EMBL/GenBank/DDBJ whole genome shotgun (WGS) entry which is preliminary data.</text>
</comment>
<dbReference type="AlphaFoldDB" id="A0A6A5HC63"/>
<proteinExistence type="predicted"/>